<evidence type="ECO:0000313" key="1">
    <source>
        <dbReference type="EMBL" id="GAA5071515.1"/>
    </source>
</evidence>
<protein>
    <recommendedName>
        <fullName evidence="3">DUF4139 domain-containing protein</fullName>
    </recommendedName>
</protein>
<proteinExistence type="predicted"/>
<reference evidence="2" key="1">
    <citation type="journal article" date="2019" name="Int. J. Syst. Evol. Microbiol.">
        <title>The Global Catalogue of Microorganisms (GCM) 10K type strain sequencing project: providing services to taxonomists for standard genome sequencing and annotation.</title>
        <authorList>
            <consortium name="The Broad Institute Genomics Platform"/>
            <consortium name="The Broad Institute Genome Sequencing Center for Infectious Disease"/>
            <person name="Wu L."/>
            <person name="Ma J."/>
        </authorList>
    </citation>
    <scope>NUCLEOTIDE SEQUENCE [LARGE SCALE GENOMIC DNA]</scope>
    <source>
        <strain evidence="2">JCM 18015</strain>
    </source>
</reference>
<dbReference type="InterPro" id="IPR046184">
    <property type="entry name" value="DUF6212"/>
</dbReference>
<dbReference type="RefSeq" id="WP_259550105.1">
    <property type="nucleotide sequence ID" value="NZ_BAABHW010000002.1"/>
</dbReference>
<evidence type="ECO:0000313" key="2">
    <source>
        <dbReference type="Proteomes" id="UP001499910"/>
    </source>
</evidence>
<accession>A0ABP9L644</accession>
<sequence length="471" mass="50864">MTLLLTIPEQDVELVTSLGLPVELAVLDECGAEVVSATDRAVYSVHELATRCIGTAASSATGMTAVEQFLPSIAEAAGTEPPPLCDLTRVKPEAREAELLRFLTESLTGLLERQARRSADLSRSLATLRQSHSQMQAAFAQVEKFVLDNNLAQRTDALSLLPGHDMAPLELREGDILVQRLPISSAGLSDVAVFIEDVDIADQGTLSITLLTKEDDKVRGHWTLSGPHIKEGPVRLALHSSLEASALTPILELSWEGEGALWLATSLSHPDPRLQARIGGRSDPRVLALRCWSYLPDSKAPIPASAHLPADPGTDPRRSRILDDLVLGQAEDLTPESKHSRFLADKGALLVHPMPQGVSAMRLSAGAPAGTVHLDARIRTLQNQAPMIEYAMGIAPSEQAGFRPQTFEPDDLVAVTPWVTLSPQANGELHLPLETALSDDHDLVLMTRLAVQPGDTSWAWSTFSRIRFTVA</sequence>
<dbReference type="EMBL" id="BAABHW010000002">
    <property type="protein sequence ID" value="GAA5071515.1"/>
    <property type="molecule type" value="Genomic_DNA"/>
</dbReference>
<comment type="caution">
    <text evidence="1">The sequence shown here is derived from an EMBL/GenBank/DDBJ whole genome shotgun (WGS) entry which is preliminary data.</text>
</comment>
<gene>
    <name evidence="1" type="ORF">GCM10023209_15320</name>
</gene>
<dbReference type="Pfam" id="PF19717">
    <property type="entry name" value="DUF6212"/>
    <property type="match status" value="1"/>
</dbReference>
<keyword evidence="2" id="KW-1185">Reference proteome</keyword>
<dbReference type="Proteomes" id="UP001499910">
    <property type="component" value="Unassembled WGS sequence"/>
</dbReference>
<evidence type="ECO:0008006" key="3">
    <source>
        <dbReference type="Google" id="ProtNLM"/>
    </source>
</evidence>
<organism evidence="1 2">
    <name type="scientific">[Roseibacterium] beibuensis</name>
    <dbReference type="NCBI Taxonomy" id="1193142"/>
    <lineage>
        <taxon>Bacteria</taxon>
        <taxon>Pseudomonadati</taxon>
        <taxon>Pseudomonadota</taxon>
        <taxon>Alphaproteobacteria</taxon>
        <taxon>Rhodobacterales</taxon>
        <taxon>Roseobacteraceae</taxon>
        <taxon>Roseicyclus</taxon>
    </lineage>
</organism>
<name>A0ABP9L644_9RHOB</name>